<gene>
    <name evidence="2" type="ORF">BHS09_17205</name>
</gene>
<name>A0AAE6G0K9_MYXXA</name>
<evidence type="ECO:0000313" key="3">
    <source>
        <dbReference type="Proteomes" id="UP000320179"/>
    </source>
</evidence>
<dbReference type="Proteomes" id="UP000320179">
    <property type="component" value="Chromosome"/>
</dbReference>
<accession>A0AAE6G0K9</accession>
<dbReference type="AlphaFoldDB" id="A0AAE6G0K9"/>
<sequence>MPPLERAFRTVLAEELAGQLSPLTDTLLRIAESLSPSAPRRQPRRELPNAALDALASSLATLDAGPDDTAEEEAAPEARACAVIGCKRPVRSLGYCAAHYQKRRLMVASGRLHHAWTEEAAPNSIPDVILGRKRRESSEAPEIAVTPEPVRPSEGPRVWVRKKGASPVVPTPSGDSPPVLQQLAQALVIPTAQRSEREQVASIVEQWASEFRANKHRS</sequence>
<organism evidence="2 3">
    <name type="scientific">Myxococcus xanthus</name>
    <dbReference type="NCBI Taxonomy" id="34"/>
    <lineage>
        <taxon>Bacteria</taxon>
        <taxon>Pseudomonadati</taxon>
        <taxon>Myxococcota</taxon>
        <taxon>Myxococcia</taxon>
        <taxon>Myxococcales</taxon>
        <taxon>Cystobacterineae</taxon>
        <taxon>Myxococcaceae</taxon>
        <taxon>Myxococcus</taxon>
    </lineage>
</organism>
<reference evidence="2 3" key="1">
    <citation type="journal article" date="2019" name="Science">
        <title>Social genes are selection hotspots in kin groups of a soil microbe.</title>
        <authorList>
            <person name="Wielgoss S."/>
            <person name="Wolfensberger R."/>
            <person name="Sun L."/>
            <person name="Fiegna F."/>
            <person name="Velicer G.J."/>
        </authorList>
    </citation>
    <scope>NUCLEOTIDE SEQUENCE [LARGE SCALE GENOMIC DNA]</scope>
    <source>
        <strain evidence="2 3">MC3.5.9c15</strain>
    </source>
</reference>
<evidence type="ECO:0000256" key="1">
    <source>
        <dbReference type="SAM" id="MobiDB-lite"/>
    </source>
</evidence>
<evidence type="ECO:0000313" key="2">
    <source>
        <dbReference type="EMBL" id="QDE68582.1"/>
    </source>
</evidence>
<protein>
    <submittedName>
        <fullName evidence="2">Cell wall protein</fullName>
    </submittedName>
</protein>
<dbReference type="RefSeq" id="WP_140791483.1">
    <property type="nucleotide sequence ID" value="NZ_CP017169.1"/>
</dbReference>
<feature type="region of interest" description="Disordered" evidence="1">
    <location>
        <begin position="136"/>
        <end position="156"/>
    </location>
</feature>
<dbReference type="EMBL" id="CP017174">
    <property type="protein sequence ID" value="QDE68582.1"/>
    <property type="molecule type" value="Genomic_DNA"/>
</dbReference>
<proteinExistence type="predicted"/>